<comment type="caution">
    <text evidence="3">The sequence shown here is derived from an EMBL/GenBank/DDBJ whole genome shotgun (WGS) entry which is preliminary data.</text>
</comment>
<evidence type="ECO:0000256" key="1">
    <source>
        <dbReference type="ARBA" id="ARBA00022603"/>
    </source>
</evidence>
<dbReference type="InterPro" id="IPR002052">
    <property type="entry name" value="DNA_methylase_N6_adenine_CS"/>
</dbReference>
<dbReference type="Pfam" id="PF03602">
    <property type="entry name" value="Cons_hypoth95"/>
    <property type="match status" value="1"/>
</dbReference>
<proteinExistence type="predicted"/>
<keyword evidence="2 3" id="KW-0808">Transferase</keyword>
<dbReference type="InterPro" id="IPR004398">
    <property type="entry name" value="RNA_MeTrfase_RsmD"/>
</dbReference>
<dbReference type="AlphaFoldDB" id="A0A7C5X0C5"/>
<dbReference type="PROSITE" id="PS00092">
    <property type="entry name" value="N6_MTASE"/>
    <property type="match status" value="1"/>
</dbReference>
<keyword evidence="1 3" id="KW-0489">Methyltransferase</keyword>
<dbReference type="PANTHER" id="PTHR43542:SF1">
    <property type="entry name" value="METHYLTRANSFERASE"/>
    <property type="match status" value="1"/>
</dbReference>
<dbReference type="InterPro" id="IPR029063">
    <property type="entry name" value="SAM-dependent_MTases_sf"/>
</dbReference>
<dbReference type="GO" id="GO:0031167">
    <property type="term" value="P:rRNA methylation"/>
    <property type="evidence" value="ECO:0007669"/>
    <property type="project" value="InterPro"/>
</dbReference>
<dbReference type="PANTHER" id="PTHR43542">
    <property type="entry name" value="METHYLTRANSFERASE"/>
    <property type="match status" value="1"/>
</dbReference>
<name>A0A7C5X0C5_9AQUI</name>
<dbReference type="CDD" id="cd02440">
    <property type="entry name" value="AdoMet_MTases"/>
    <property type="match status" value="1"/>
</dbReference>
<accession>A0A7C5X0C5</accession>
<gene>
    <name evidence="3" type="ORF">ENN04_01355</name>
</gene>
<dbReference type="GO" id="GO:0008168">
    <property type="term" value="F:methyltransferase activity"/>
    <property type="evidence" value="ECO:0007669"/>
    <property type="project" value="UniProtKB-KW"/>
</dbReference>
<dbReference type="PIRSF" id="PIRSF004553">
    <property type="entry name" value="CHP00095"/>
    <property type="match status" value="1"/>
</dbReference>
<reference evidence="3" key="1">
    <citation type="journal article" date="2020" name="mSystems">
        <title>Genome- and Community-Level Interaction Insights into Carbon Utilization and Element Cycling Functions of Hydrothermarchaeota in Hydrothermal Sediment.</title>
        <authorList>
            <person name="Zhou Z."/>
            <person name="Liu Y."/>
            <person name="Xu W."/>
            <person name="Pan J."/>
            <person name="Luo Z.H."/>
            <person name="Li M."/>
        </authorList>
    </citation>
    <scope>NUCLEOTIDE SEQUENCE [LARGE SCALE GENOMIC DNA]</scope>
    <source>
        <strain evidence="3">SpSt-114</strain>
    </source>
</reference>
<dbReference type="Gene3D" id="3.40.50.150">
    <property type="entry name" value="Vaccinia Virus protein VP39"/>
    <property type="match status" value="1"/>
</dbReference>
<sequence>MKKSSRKTLLRPTSSMVKQAVFNMLGDIEGMLFIDLFAGTGQMGFMAMERGAEVIFVEKNRKFAQAIKEKGGKVIISDAIKFLEHLEDKPDIIFADPPYDYENYQKLIELALKKLNNGGFFILEHRKDQNFGAEKVKTYGDTALSIWRKEDD</sequence>
<dbReference type="GO" id="GO:0003676">
    <property type="term" value="F:nucleic acid binding"/>
    <property type="evidence" value="ECO:0007669"/>
    <property type="project" value="InterPro"/>
</dbReference>
<evidence type="ECO:0000256" key="2">
    <source>
        <dbReference type="ARBA" id="ARBA00022679"/>
    </source>
</evidence>
<organism evidence="3">
    <name type="scientific">Thermocrinis ruber</name>
    <dbReference type="NCBI Taxonomy" id="75906"/>
    <lineage>
        <taxon>Bacteria</taxon>
        <taxon>Pseudomonadati</taxon>
        <taxon>Aquificota</taxon>
        <taxon>Aquificia</taxon>
        <taxon>Aquificales</taxon>
        <taxon>Aquificaceae</taxon>
        <taxon>Thermocrinis</taxon>
    </lineage>
</organism>
<dbReference type="SUPFAM" id="SSF53335">
    <property type="entry name" value="S-adenosyl-L-methionine-dependent methyltransferases"/>
    <property type="match status" value="1"/>
</dbReference>
<dbReference type="EMBL" id="DSAC01000017">
    <property type="protein sequence ID" value="HHO73271.1"/>
    <property type="molecule type" value="Genomic_DNA"/>
</dbReference>
<evidence type="ECO:0000313" key="3">
    <source>
        <dbReference type="EMBL" id="HHO73271.1"/>
    </source>
</evidence>
<protein>
    <submittedName>
        <fullName evidence="3">Methyltransferase</fullName>
    </submittedName>
</protein>